<dbReference type="STRING" id="1798649.A3B13_00490"/>
<dbReference type="InterPro" id="IPR045584">
    <property type="entry name" value="Pilin-like"/>
</dbReference>
<dbReference type="SUPFAM" id="SSF54523">
    <property type="entry name" value="Pili subunits"/>
    <property type="match status" value="1"/>
</dbReference>
<feature type="transmembrane region" description="Helical" evidence="1">
    <location>
        <begin position="12"/>
        <end position="34"/>
    </location>
</feature>
<comment type="caution">
    <text evidence="2">The sequence shown here is derived from an EMBL/GenBank/DDBJ whole genome shotgun (WGS) entry which is preliminary data.</text>
</comment>
<dbReference type="Proteomes" id="UP000176287">
    <property type="component" value="Unassembled WGS sequence"/>
</dbReference>
<dbReference type="Pfam" id="PF07963">
    <property type="entry name" value="N_methyl"/>
    <property type="match status" value="1"/>
</dbReference>
<sequence>MTFFLKNRGFTLIELIVALGLFSIIMVITTGSFVRFLKTERQALSFVSVNNNLGAAIEQMAKEIRTGKNFCANGQSCQSPSVLSFVNSKGAAVTYCLENGTVKRSAGQDCSSGQGITGSKVSVGYLNFIVSNNGNYPPRITISISANPNNESASIYTANLQTTVSSRQLGG</sequence>
<dbReference type="InterPro" id="IPR012902">
    <property type="entry name" value="N_methyl_site"/>
</dbReference>
<accession>A0A1G2CHD5</accession>
<dbReference type="EMBL" id="MHKZ01000012">
    <property type="protein sequence ID" value="OGZ00805.1"/>
    <property type="molecule type" value="Genomic_DNA"/>
</dbReference>
<organism evidence="2 3">
    <name type="scientific">Candidatus Liptonbacteria bacterium RIFCSPLOWO2_01_FULL_45_15</name>
    <dbReference type="NCBI Taxonomy" id="1798649"/>
    <lineage>
        <taxon>Bacteria</taxon>
        <taxon>Candidatus Liptoniibacteriota</taxon>
    </lineage>
</organism>
<evidence type="ECO:0000313" key="2">
    <source>
        <dbReference type="EMBL" id="OGZ00805.1"/>
    </source>
</evidence>
<protein>
    <recommendedName>
        <fullName evidence="4">Prepilin-type N-terminal cleavage/methylation domain-containing protein</fullName>
    </recommendedName>
</protein>
<evidence type="ECO:0000313" key="3">
    <source>
        <dbReference type="Proteomes" id="UP000176287"/>
    </source>
</evidence>
<dbReference type="PROSITE" id="PS00409">
    <property type="entry name" value="PROKAR_NTER_METHYL"/>
    <property type="match status" value="1"/>
</dbReference>
<proteinExistence type="predicted"/>
<name>A0A1G2CHD5_9BACT</name>
<dbReference type="NCBIfam" id="TIGR02532">
    <property type="entry name" value="IV_pilin_GFxxxE"/>
    <property type="match status" value="1"/>
</dbReference>
<evidence type="ECO:0000256" key="1">
    <source>
        <dbReference type="SAM" id="Phobius"/>
    </source>
</evidence>
<keyword evidence="1" id="KW-1133">Transmembrane helix</keyword>
<gene>
    <name evidence="2" type="ORF">A3B13_00490</name>
</gene>
<evidence type="ECO:0008006" key="4">
    <source>
        <dbReference type="Google" id="ProtNLM"/>
    </source>
</evidence>
<reference evidence="2 3" key="1">
    <citation type="journal article" date="2016" name="Nat. Commun.">
        <title>Thousands of microbial genomes shed light on interconnected biogeochemical processes in an aquifer system.</title>
        <authorList>
            <person name="Anantharaman K."/>
            <person name="Brown C.T."/>
            <person name="Hug L.A."/>
            <person name="Sharon I."/>
            <person name="Castelle C.J."/>
            <person name="Probst A.J."/>
            <person name="Thomas B.C."/>
            <person name="Singh A."/>
            <person name="Wilkins M.J."/>
            <person name="Karaoz U."/>
            <person name="Brodie E.L."/>
            <person name="Williams K.H."/>
            <person name="Hubbard S.S."/>
            <person name="Banfield J.F."/>
        </authorList>
    </citation>
    <scope>NUCLEOTIDE SEQUENCE [LARGE SCALE GENOMIC DNA]</scope>
</reference>
<keyword evidence="1" id="KW-0472">Membrane</keyword>
<dbReference type="AlphaFoldDB" id="A0A1G2CHD5"/>
<keyword evidence="1" id="KW-0812">Transmembrane</keyword>